<dbReference type="Pfam" id="PF23265">
    <property type="entry name" value="Ig-like_KY"/>
    <property type="match status" value="4"/>
</dbReference>
<dbReference type="SMART" id="SM00460">
    <property type="entry name" value="TGc"/>
    <property type="match status" value="2"/>
</dbReference>
<feature type="compositionally biased region" description="Polar residues" evidence="1">
    <location>
        <begin position="944"/>
        <end position="965"/>
    </location>
</feature>
<dbReference type="Gene3D" id="3.10.620.30">
    <property type="match status" value="2"/>
</dbReference>
<feature type="compositionally biased region" description="Polar residues" evidence="1">
    <location>
        <begin position="1003"/>
        <end position="1013"/>
    </location>
</feature>
<dbReference type="Pfam" id="PF01841">
    <property type="entry name" value="Transglut_core"/>
    <property type="match status" value="1"/>
</dbReference>
<dbReference type="InterPro" id="IPR002931">
    <property type="entry name" value="Transglutaminase-like"/>
</dbReference>
<organism evidence="3 4">
    <name type="scientific">Fasciola hepatica</name>
    <name type="common">Liver fluke</name>
    <dbReference type="NCBI Taxonomy" id="6192"/>
    <lineage>
        <taxon>Eukaryota</taxon>
        <taxon>Metazoa</taxon>
        <taxon>Spiralia</taxon>
        <taxon>Lophotrochozoa</taxon>
        <taxon>Platyhelminthes</taxon>
        <taxon>Trematoda</taxon>
        <taxon>Digenea</taxon>
        <taxon>Plagiorchiida</taxon>
        <taxon>Echinostomata</taxon>
        <taxon>Echinostomatoidea</taxon>
        <taxon>Fasciolidae</taxon>
        <taxon>Fasciola</taxon>
    </lineage>
</organism>
<name>A0A4E0RXE9_FASHE</name>
<feature type="compositionally biased region" description="Polar residues" evidence="1">
    <location>
        <begin position="672"/>
        <end position="693"/>
    </location>
</feature>
<feature type="region of interest" description="Disordered" evidence="1">
    <location>
        <begin position="1"/>
        <end position="20"/>
    </location>
</feature>
<feature type="domain" description="Transglutaminase-like" evidence="2">
    <location>
        <begin position="1153"/>
        <end position="1221"/>
    </location>
</feature>
<reference evidence="3" key="1">
    <citation type="submission" date="2019-03" db="EMBL/GenBank/DDBJ databases">
        <title>Improved annotation for the trematode Fasciola hepatica.</title>
        <authorList>
            <person name="Choi Y.-J."/>
            <person name="Martin J."/>
            <person name="Mitreva M."/>
        </authorList>
    </citation>
    <scope>NUCLEOTIDE SEQUENCE [LARGE SCALE GENOMIC DNA]</scope>
</reference>
<gene>
    <name evidence="3" type="ORF">D915_001183</name>
</gene>
<feature type="compositionally biased region" description="Low complexity" evidence="1">
    <location>
        <begin position="988"/>
        <end position="998"/>
    </location>
</feature>
<feature type="region of interest" description="Disordered" evidence="1">
    <location>
        <begin position="601"/>
        <end position="693"/>
    </location>
</feature>
<dbReference type="EMBL" id="JXXN02000267">
    <property type="protein sequence ID" value="THD27988.1"/>
    <property type="molecule type" value="Genomic_DNA"/>
</dbReference>
<accession>A0A4E0RXE9</accession>
<dbReference type="InterPro" id="IPR056564">
    <property type="entry name" value="Ig-like_KY"/>
</dbReference>
<evidence type="ECO:0000259" key="2">
    <source>
        <dbReference type="SMART" id="SM00460"/>
    </source>
</evidence>
<evidence type="ECO:0000313" key="3">
    <source>
        <dbReference type="EMBL" id="THD27988.1"/>
    </source>
</evidence>
<proteinExistence type="predicted"/>
<dbReference type="InterPro" id="IPR038765">
    <property type="entry name" value="Papain-like_cys_pep_sf"/>
</dbReference>
<sequence length="1794" mass="201469">MYAPEGFQLPHPLSSENNPPPELPKYLKHQVYDKPEVFSKVDEHAIQVSSCEHPAFRDLMWDLVYRYKLDELERARVIFRWMSSKDMQTIRFVSAPPNSPEEVLLSFKYNRGTFARIFEVMCSYSGIHCITVSGYAKGVDYLPGDRFSGLPANHSWNVIYIRGSWQLVDAHWAARYLSSGKNLPENVVYEYDDFYFMMEPQQAVYSHFPEDSRWQLLPTPLTLSQFENLPLTKSQFFKCAIDFLDQHHGVVHTRDGRLRMTLGFWRPGGFTYKLQYLITSAGHPNPEALVANPADLRDQVPKINMELKSFLLQETTRDRLNFYFRLPASGVYYLTIYAQELASLKVGRESTFRAACEYKIICDTPAVDAQPYPTCHDANWGPAWPHVQHYALEPSHTDGVISLCAKADWSPTVDQRSPPPMTIDVLFGKQRPEVNLLAKLHRNGVPDDYLDQYQRVSETVQETRFHVTLPEPGEYGLEIYANEPSEGDTYTHMCQYLVHYEAPPGWRPTPRLTASGADAGPSAEAVHAWRQSAGSGMIGTDRVTRQADRNHHNSTYWSGENQGSLREMYDYESHAPSLGQLPRPYAASQYAESVQNANRVSSKYNDLPSPPPNARFPSDQDGYERYYQGSGGLKLADRSGAPDHFTMPPPPSSGTLDEHGRLTDQLAGLHMRQSSSPTRANPPDSQTNSPSYQQLMSLSPNQLNHEYHPTDELSLVPPPPLSPHTYPYESERLLRERVCRTRVRADRSPSTEDAFFQAQPYMAGVAVGMSPVPDRREWPTLTHTLSRLPQSSTGAARWKNTSPVRSLSGTSFNSVSESGGVIAPLPYNMVRLPYSGYTVCLCGPHSDSTIPEARYGPAPVFVRSGKDLLRIRCDTNRVISLSLPLDVNEERNVRHKTSSIPAVIHRLLHFRAMYGSIDHDLIAEAFSGLMTSDRLDVRMASGPGASSPSYNTSSPRASSPYTSHNVAPGGRFGNAEPHYNGAAPYTSPPGSSSSSGPPYRAPCSQQYDQINSTQGGGAAYAPSVATFYRPDRSTANWGTGPIQREPPKEFKPRPLAPEMSVEKPQPQELPSVGDTTVPRFGSFDVFRRVDEHAVSISQQQQDNFNQLIWQLIYARNITDELEKVRVIFLWLCTKDLHRMNFDNVKPDSPEEILMGIRTGKSTYAQIFYTLCRYAGLHCKLLIGYAKGAEYAPGMHFSGRQGQHSWNAVLVDKVWRLVDCHWAARRLIGKRPSPENVRYGLDMFYFLANPGQLIYTHFPHDSDWQLLRHPISLKEFENLAPVKSAFFKYNLNLVTHRNAVIVTVEPEVRVEISFPSGADQYMSFTFGLSIDNKEGSEEYRGLPLSRYGRQEISVRQNKSIFYVRPPRPGAYKLLIYAKHQGASNQTSHSNNGTITDYGSDVNTENMYGAVCEYRLVANFGPNASLPPYPPCQSSSYGPNELAKNYSILPQYSECTLRAQRGCLELRFRLGGPGSNGPPARLMGKLRCTLVAEEALSRSLLQRNVNGGREAVFVVFLPEAGEYGLEIYANNPDRDGNSFFVVWQYIILSDSESPVRGLPSIPPAYLGPMPRFESMGLSTASHSDPFVQANTGELCIQLNTRPDIPLRIMAQLIHASNDVTEDCSQQVLQQMRDNQVFFLIRFPHPGFFKFQIYALPFSEPGESLPGVFNYLLEATQVHRGRNGQVMPFPQQFAQWKEGCYLYTPLDGVISPASSNGGSISGQSDTVSFRVSVPRAHAVAVVVGDDWTHLGKVLDRWEGQVSLKPHWGRERQLALCANYDNGDGNYGTLLEYRLSSR</sequence>
<protein>
    <recommendedName>
        <fullName evidence="2">Transglutaminase-like domain-containing protein</fullName>
    </recommendedName>
</protein>
<evidence type="ECO:0000256" key="1">
    <source>
        <dbReference type="SAM" id="MobiDB-lite"/>
    </source>
</evidence>
<comment type="caution">
    <text evidence="3">The sequence shown here is derived from an EMBL/GenBank/DDBJ whole genome shotgun (WGS) entry which is preliminary data.</text>
</comment>
<dbReference type="PANTHER" id="PTHR47020:SF1">
    <property type="entry name" value="HILLARIN"/>
    <property type="match status" value="1"/>
</dbReference>
<dbReference type="InterPro" id="IPR053041">
    <property type="entry name" value="Transglut-like_Superfamily_Mod"/>
</dbReference>
<evidence type="ECO:0000313" key="4">
    <source>
        <dbReference type="Proteomes" id="UP000230066"/>
    </source>
</evidence>
<feature type="domain" description="Transglutaminase-like" evidence="2">
    <location>
        <begin position="106"/>
        <end position="172"/>
    </location>
</feature>
<keyword evidence="4" id="KW-1185">Reference proteome</keyword>
<feature type="region of interest" description="Disordered" evidence="1">
    <location>
        <begin position="1031"/>
        <end position="1074"/>
    </location>
</feature>
<dbReference type="SUPFAM" id="SSF54001">
    <property type="entry name" value="Cysteine proteinases"/>
    <property type="match status" value="2"/>
</dbReference>
<feature type="region of interest" description="Disordered" evidence="1">
    <location>
        <begin position="940"/>
        <end position="1018"/>
    </location>
</feature>
<dbReference type="PANTHER" id="PTHR47020">
    <property type="entry name" value="HILLARIN"/>
    <property type="match status" value="1"/>
</dbReference>
<dbReference type="Proteomes" id="UP000230066">
    <property type="component" value="Unassembled WGS sequence"/>
</dbReference>